<dbReference type="GO" id="GO:0009063">
    <property type="term" value="P:amino acid catabolic process"/>
    <property type="evidence" value="ECO:0007669"/>
    <property type="project" value="TreeGrafter"/>
</dbReference>
<evidence type="ECO:0000313" key="2">
    <source>
        <dbReference type="EMBL" id="CAE6481563.1"/>
    </source>
</evidence>
<dbReference type="GO" id="GO:0001716">
    <property type="term" value="F:L-amino-acid oxidase activity"/>
    <property type="evidence" value="ECO:0007669"/>
    <property type="project" value="TreeGrafter"/>
</dbReference>
<dbReference type="SUPFAM" id="SSF51905">
    <property type="entry name" value="FAD/NAD(P)-binding domain"/>
    <property type="match status" value="1"/>
</dbReference>
<dbReference type="PANTHER" id="PTHR10742:SF342">
    <property type="entry name" value="AMINE OXIDASE"/>
    <property type="match status" value="1"/>
</dbReference>
<accession>A0A8H3CDA7</accession>
<dbReference type="InterPro" id="IPR036188">
    <property type="entry name" value="FAD/NAD-bd_sf"/>
</dbReference>
<dbReference type="Gene3D" id="1.10.10.1620">
    <property type="match status" value="1"/>
</dbReference>
<evidence type="ECO:0000259" key="1">
    <source>
        <dbReference type="Pfam" id="PF01593"/>
    </source>
</evidence>
<dbReference type="Gene3D" id="3.50.50.60">
    <property type="entry name" value="FAD/NAD(P)-binding domain"/>
    <property type="match status" value="1"/>
</dbReference>
<dbReference type="Proteomes" id="UP000663888">
    <property type="component" value="Unassembled WGS sequence"/>
</dbReference>
<dbReference type="EMBL" id="CAJMWX010001337">
    <property type="protein sequence ID" value="CAE6481563.1"/>
    <property type="molecule type" value="Genomic_DNA"/>
</dbReference>
<dbReference type="SUPFAM" id="SSF54373">
    <property type="entry name" value="FAD-linked reductases, C-terminal domain"/>
    <property type="match status" value="1"/>
</dbReference>
<dbReference type="InterPro" id="IPR050281">
    <property type="entry name" value="Flavin_monoamine_oxidase"/>
</dbReference>
<dbReference type="InterPro" id="IPR002937">
    <property type="entry name" value="Amino_oxidase"/>
</dbReference>
<proteinExistence type="predicted"/>
<sequence>MPSRRGAYAKKILKKYLREAGQHEIFKPLESGARISTPAKIGIVGAGIAGLYTALMLDWLDDPDFTYDILEANPDRVGGRLYTHHFDKKKKYEYYDVGAMRFPDLPWMKPTTDLMSFLHVPCITYIMEDEKKNNISFFNGKALSAQQIKTATEDGLYDVFGTGLPLTKSNDDMFKSAFGPFKEKLCSKDPAVWKQGLEELIQYDDWSTREFMRCRPDIKEDISLERLTQQVISYLETVGTSTGNYDQAFVESVLDSVDFDTDGTKWVCVDGGAELIAETAHRQLKQTVQLGKRVTAISPYIPEGQSQIEGVRLTINNNEHTDYDHVISTMSLGCLSIVDMSKCNLDWYTQWPIRQLRYDSSVKIAIRFSKRWWETHSQPQVGGVSCTDRPTRVVVYPSYGLHGSAATMIVSYTWSQDALRLGAGVNGTTLSKELLDVILKDLADMHDIKHTDGTRDYTFLPKLMIEHHAWDWYKDPFSMGAFALFGPAQFTQLYRQLTRPAFGKLHFAGEATSVHHAWVVGALYSAFRCLVEVFQACGRQDLIDRLRAPGSPFASAGAEDSEVSDDLVGLQIAMGEDHGRKLAEIMLAQSSTAD</sequence>
<protein>
    <recommendedName>
        <fullName evidence="1">Amine oxidase domain-containing protein</fullName>
    </recommendedName>
</protein>
<comment type="caution">
    <text evidence="2">The sequence shown here is derived from an EMBL/GenBank/DDBJ whole genome shotgun (WGS) entry which is preliminary data.</text>
</comment>
<dbReference type="PANTHER" id="PTHR10742">
    <property type="entry name" value="FLAVIN MONOAMINE OXIDASE"/>
    <property type="match status" value="1"/>
</dbReference>
<dbReference type="Gene3D" id="3.90.660.10">
    <property type="match status" value="1"/>
</dbReference>
<dbReference type="Pfam" id="PF01593">
    <property type="entry name" value="Amino_oxidase"/>
    <property type="match status" value="1"/>
</dbReference>
<dbReference type="AlphaFoldDB" id="A0A8H3CDA7"/>
<organism evidence="2 3">
    <name type="scientific">Rhizoctonia solani</name>
    <dbReference type="NCBI Taxonomy" id="456999"/>
    <lineage>
        <taxon>Eukaryota</taxon>
        <taxon>Fungi</taxon>
        <taxon>Dikarya</taxon>
        <taxon>Basidiomycota</taxon>
        <taxon>Agaricomycotina</taxon>
        <taxon>Agaricomycetes</taxon>
        <taxon>Cantharellales</taxon>
        <taxon>Ceratobasidiaceae</taxon>
        <taxon>Rhizoctonia</taxon>
    </lineage>
</organism>
<evidence type="ECO:0000313" key="3">
    <source>
        <dbReference type="Proteomes" id="UP000663888"/>
    </source>
</evidence>
<reference evidence="2" key="1">
    <citation type="submission" date="2021-01" db="EMBL/GenBank/DDBJ databases">
        <authorList>
            <person name="Kaushik A."/>
        </authorList>
    </citation>
    <scope>NUCLEOTIDE SEQUENCE</scope>
    <source>
        <strain evidence="2">AG4-R118</strain>
    </source>
</reference>
<gene>
    <name evidence="2" type="ORF">RDB_LOCUS125658</name>
</gene>
<feature type="domain" description="Amine oxidase" evidence="1">
    <location>
        <begin position="48"/>
        <end position="528"/>
    </location>
</feature>
<name>A0A8H3CDA7_9AGAM</name>